<evidence type="ECO:0000259" key="2">
    <source>
        <dbReference type="Pfam" id="PF24755"/>
    </source>
</evidence>
<dbReference type="InterPro" id="IPR007390">
    <property type="entry name" value="Spore_V_R"/>
</dbReference>
<dbReference type="Pfam" id="PF04293">
    <property type="entry name" value="SpoVR"/>
    <property type="match status" value="1"/>
</dbReference>
<name>A0A2K9LQN1_9GAMM</name>
<dbReference type="Proteomes" id="UP000235116">
    <property type="component" value="Chromosome"/>
</dbReference>
<organism evidence="3 4">
    <name type="scientific">Ketobacter alkanivorans</name>
    <dbReference type="NCBI Taxonomy" id="1917421"/>
    <lineage>
        <taxon>Bacteria</taxon>
        <taxon>Pseudomonadati</taxon>
        <taxon>Pseudomonadota</taxon>
        <taxon>Gammaproteobacteria</taxon>
        <taxon>Pseudomonadales</taxon>
        <taxon>Ketobacteraceae</taxon>
        <taxon>Ketobacter</taxon>
    </lineage>
</organism>
<dbReference type="Pfam" id="PF24755">
    <property type="entry name" value="SpoVR_C"/>
    <property type="match status" value="1"/>
</dbReference>
<feature type="domain" description="SpoVR protein-like N-terminal" evidence="1">
    <location>
        <begin position="12"/>
        <end position="429"/>
    </location>
</feature>
<dbReference type="InterPro" id="IPR057270">
    <property type="entry name" value="Ycgb-like"/>
</dbReference>
<sequence length="520" mass="61360">MTERTPISTGSDWTFELIQDYDREIGRIAEGFGLDTYPNQIEIIAAEQMLDAYSSVGMPVGYNHWSYGKHFVSNEQHYRRGQMGLAYEIVINSDPCIAYLMEENTMTMQALVIAHACYGHNSFFKGNYLFRTWTDATSIIDYLVFAKNYIMKCEERYGVDEVELILDSCHALMNYGVDRYKRPYPISAAEEKQRQREREEYLQKQVNELWKTIPQMGGKKGADLTRRFPEEPQENLLYFIEKNAPLLESWQREVVRIVRKIAQYFYPQRQTQVMNEGWATFWHYTLLNQLYDEGKVTDGFMMEFLQSHTSVVYQPSFDSRFYSGINPYALGFNMMQDIRRICEKPTKEDKIWFPEIAGSDWKETLTFAMQNFKDESFVQQFMSPKVIRDFKFFSILDDDKEKELHITNIHDDPGYRDIREALSKQYNLSMNEPNIQVYNVNIRGDRSLTMRHVRHNRRPLDNESAEEVLKHLHRLWKFDVVLESVQDNTVMDTIKCGANGIEKKTPEKDNEEELSLIQRV</sequence>
<accession>A0A2K9LQN1</accession>
<proteinExistence type="predicted"/>
<keyword evidence="4" id="KW-1185">Reference proteome</keyword>
<dbReference type="AlphaFoldDB" id="A0A2K9LQN1"/>
<dbReference type="OrthoDB" id="9784270at2"/>
<dbReference type="InterPro" id="IPR057008">
    <property type="entry name" value="SpoVR-like_C"/>
</dbReference>
<evidence type="ECO:0000313" key="3">
    <source>
        <dbReference type="EMBL" id="AUM13785.1"/>
    </source>
</evidence>
<feature type="domain" description="SpoVR-like C-terminal" evidence="2">
    <location>
        <begin position="433"/>
        <end position="486"/>
    </location>
</feature>
<dbReference type="EMBL" id="CP022684">
    <property type="protein sequence ID" value="AUM13785.1"/>
    <property type="molecule type" value="Genomic_DNA"/>
</dbReference>
<evidence type="ECO:0000259" key="1">
    <source>
        <dbReference type="Pfam" id="PF04293"/>
    </source>
</evidence>
<dbReference type="PANTHER" id="PTHR30029:SF2">
    <property type="entry name" value="STAGE V SPORULATION PROTEIN R"/>
    <property type="match status" value="1"/>
</dbReference>
<evidence type="ECO:0000313" key="4">
    <source>
        <dbReference type="Proteomes" id="UP000235116"/>
    </source>
</evidence>
<dbReference type="KEGG" id="kak:Kalk_15725"/>
<gene>
    <name evidence="3" type="ORF">Kalk_15725</name>
</gene>
<protein>
    <submittedName>
        <fullName evidence="3">SpoVR family protein</fullName>
    </submittedName>
</protein>
<reference evidence="4" key="1">
    <citation type="submission" date="2017-08" db="EMBL/GenBank/DDBJ databases">
        <title>Direct submision.</title>
        <authorList>
            <person name="Kim S.-J."/>
            <person name="Rhee S.-K."/>
        </authorList>
    </citation>
    <scope>NUCLEOTIDE SEQUENCE [LARGE SCALE GENOMIC DNA]</scope>
    <source>
        <strain evidence="4">GI5</strain>
    </source>
</reference>
<dbReference type="PANTHER" id="PTHR30029">
    <property type="entry name" value="STAGE V SPORULATION PROTEIN R"/>
    <property type="match status" value="1"/>
</dbReference>
<dbReference type="NCBIfam" id="NF008737">
    <property type="entry name" value="PRK11767.1"/>
    <property type="match status" value="1"/>
</dbReference>
<dbReference type="InterPro" id="IPR056174">
    <property type="entry name" value="SpoVR_N"/>
</dbReference>